<accession>A0A8J9S1F7</accession>
<dbReference type="EMBL" id="OU594952">
    <property type="protein sequence ID" value="CAG9278998.1"/>
    <property type="molecule type" value="Genomic_DNA"/>
</dbReference>
<name>A0A8J9S1F7_PHATR</name>
<reference evidence="1" key="1">
    <citation type="submission" date="2022-02" db="EMBL/GenBank/DDBJ databases">
        <authorList>
            <person name="Giguere J D."/>
        </authorList>
    </citation>
    <scope>NUCLEOTIDE SEQUENCE</scope>
    <source>
        <strain evidence="1">CCAP 1055/1</strain>
    </source>
</reference>
<organism evidence="1">
    <name type="scientific">Phaeodactylum tricornutum</name>
    <name type="common">Diatom</name>
    <dbReference type="NCBI Taxonomy" id="2850"/>
    <lineage>
        <taxon>Eukaryota</taxon>
        <taxon>Sar</taxon>
        <taxon>Stramenopiles</taxon>
        <taxon>Ochrophyta</taxon>
        <taxon>Bacillariophyta</taxon>
        <taxon>Bacillariophyceae</taxon>
        <taxon>Bacillariophycidae</taxon>
        <taxon>Naviculales</taxon>
        <taxon>Phaeodactylaceae</taxon>
        <taxon>Phaeodactylum</taxon>
    </lineage>
</organism>
<gene>
    <name evidence="1" type="ORF">PTTT1_LOCUS8676</name>
</gene>
<protein>
    <submittedName>
        <fullName evidence="1">Uncharacterized protein</fullName>
    </submittedName>
</protein>
<dbReference type="Proteomes" id="UP000836788">
    <property type="component" value="Chromosome 11"/>
</dbReference>
<sequence length="124" mass="14149">MSPENNGPLLIYRFTDFKKDDILYHGYILELQDVDLRFGEPNFVAYFLGNNEVVVKYPSTSYTFLYDTDVEAAGRRLANLVDDRLEQTVDVARNQIASDPARKFKHLLLTFPSKPNKAGAYPSP</sequence>
<dbReference type="AlphaFoldDB" id="A0A8J9S1F7"/>
<proteinExistence type="predicted"/>
<evidence type="ECO:0000313" key="1">
    <source>
        <dbReference type="EMBL" id="CAG9278998.1"/>
    </source>
</evidence>